<dbReference type="InterPro" id="IPR011814">
    <property type="entry name" value="BioC"/>
</dbReference>
<dbReference type="AlphaFoldDB" id="A0A1W1CJ65"/>
<evidence type="ECO:0000256" key="5">
    <source>
        <dbReference type="ARBA" id="ARBA00022679"/>
    </source>
</evidence>
<dbReference type="GO" id="GO:0102130">
    <property type="term" value="F:malonyl-CoA methyltransferase activity"/>
    <property type="evidence" value="ECO:0007669"/>
    <property type="project" value="UniProtKB-EC"/>
</dbReference>
<evidence type="ECO:0000256" key="2">
    <source>
        <dbReference type="ARBA" id="ARBA00004746"/>
    </source>
</evidence>
<evidence type="ECO:0000313" key="9">
    <source>
        <dbReference type="EMBL" id="SFV65775.1"/>
    </source>
</evidence>
<dbReference type="Gene3D" id="3.40.50.150">
    <property type="entry name" value="Vaccinia Virus protein VP39"/>
    <property type="match status" value="1"/>
</dbReference>
<name>A0A1W1CJ65_9ZZZZ</name>
<dbReference type="HAMAP" id="MF_00835">
    <property type="entry name" value="BioC"/>
    <property type="match status" value="1"/>
</dbReference>
<accession>A0A1W1CJ65</accession>
<evidence type="ECO:0000259" key="8">
    <source>
        <dbReference type="Pfam" id="PF08241"/>
    </source>
</evidence>
<dbReference type="GO" id="GO:0008757">
    <property type="term" value="F:S-adenosylmethionine-dependent methyltransferase activity"/>
    <property type="evidence" value="ECO:0007669"/>
    <property type="project" value="InterPro"/>
</dbReference>
<dbReference type="InterPro" id="IPR050602">
    <property type="entry name" value="Malonyl-ACP_OMT"/>
</dbReference>
<dbReference type="GO" id="GO:0032259">
    <property type="term" value="P:methylation"/>
    <property type="evidence" value="ECO:0007669"/>
    <property type="project" value="UniProtKB-KW"/>
</dbReference>
<dbReference type="PANTHER" id="PTHR13090:SF1">
    <property type="entry name" value="ARGININE-HYDROXYLASE NDUFAF5, MITOCHONDRIAL"/>
    <property type="match status" value="1"/>
</dbReference>
<reference evidence="9" key="1">
    <citation type="submission" date="2016-10" db="EMBL/GenBank/DDBJ databases">
        <authorList>
            <person name="de Groot N.N."/>
        </authorList>
    </citation>
    <scope>NUCLEOTIDE SEQUENCE</scope>
</reference>
<proteinExistence type="inferred from homology"/>
<dbReference type="InterPro" id="IPR013216">
    <property type="entry name" value="Methyltransf_11"/>
</dbReference>
<dbReference type="EC" id="2.1.1.197" evidence="3"/>
<evidence type="ECO:0000256" key="7">
    <source>
        <dbReference type="ARBA" id="ARBA00022756"/>
    </source>
</evidence>
<dbReference type="GO" id="GO:0010340">
    <property type="term" value="F:carboxyl-O-methyltransferase activity"/>
    <property type="evidence" value="ECO:0007669"/>
    <property type="project" value="InterPro"/>
</dbReference>
<protein>
    <recommendedName>
        <fullName evidence="3">malonyl-[acyl-carrier protein] O-methyltransferase</fullName>
        <ecNumber evidence="3">2.1.1.197</ecNumber>
    </recommendedName>
</protein>
<gene>
    <name evidence="9" type="ORF">MNB_SUP05-5-569</name>
</gene>
<dbReference type="Pfam" id="PF08241">
    <property type="entry name" value="Methyltransf_11"/>
    <property type="match status" value="1"/>
</dbReference>
<sequence>MSEKNQVRLSFNKSATSYNQHGILQKEIANRLFENLQTIKLQPKKILDLGAGTGFLTHQLNNAYKNSQVIALDFAQESLKINLKNSTNTAVCADVYHLPFTDNSIDIITSNLMLQWCSDYQKVFLECFRVLKPNGVFMFSTFGVDTLKELKKSWENVDNNPHINQFTDMHLLGDTLLQQGFFSPIIEMENIILTYDKVIDLIQDLKGIGANTVQQRKSGLITPNKFNKMQQNYEQFRVDNKLPATYEVIYAHGFKPEIDYEMNSFPKVKNLSI</sequence>
<keyword evidence="4" id="KW-0489">Methyltransferase</keyword>
<organism evidence="9">
    <name type="scientific">hydrothermal vent metagenome</name>
    <dbReference type="NCBI Taxonomy" id="652676"/>
    <lineage>
        <taxon>unclassified sequences</taxon>
        <taxon>metagenomes</taxon>
        <taxon>ecological metagenomes</taxon>
    </lineage>
</organism>
<evidence type="ECO:0000256" key="6">
    <source>
        <dbReference type="ARBA" id="ARBA00022691"/>
    </source>
</evidence>
<dbReference type="UniPathway" id="UPA00078"/>
<dbReference type="PANTHER" id="PTHR13090">
    <property type="entry name" value="ARGININE-HYDROXYLASE NDUFAF5, MITOCHONDRIAL"/>
    <property type="match status" value="1"/>
</dbReference>
<keyword evidence="6" id="KW-0949">S-adenosyl-L-methionine</keyword>
<dbReference type="CDD" id="cd02440">
    <property type="entry name" value="AdoMet_MTases"/>
    <property type="match status" value="1"/>
</dbReference>
<dbReference type="SUPFAM" id="SSF53335">
    <property type="entry name" value="S-adenosyl-L-methionine-dependent methyltransferases"/>
    <property type="match status" value="1"/>
</dbReference>
<keyword evidence="5" id="KW-0808">Transferase</keyword>
<dbReference type="GO" id="GO:0009102">
    <property type="term" value="P:biotin biosynthetic process"/>
    <property type="evidence" value="ECO:0007669"/>
    <property type="project" value="UniProtKB-UniPathway"/>
</dbReference>
<comment type="pathway">
    <text evidence="2">Cofactor biosynthesis; biotin biosynthesis.</text>
</comment>
<dbReference type="EMBL" id="FPHJ01000049">
    <property type="protein sequence ID" value="SFV65775.1"/>
    <property type="molecule type" value="Genomic_DNA"/>
</dbReference>
<keyword evidence="7" id="KW-0093">Biotin biosynthesis</keyword>
<comment type="catalytic activity">
    <reaction evidence="1">
        <text>malonyl-[ACP] + S-adenosyl-L-methionine = malonyl-[ACP] methyl ester + S-adenosyl-L-homocysteine</text>
        <dbReference type="Rhea" id="RHEA:17105"/>
        <dbReference type="Rhea" id="RHEA-COMP:9623"/>
        <dbReference type="Rhea" id="RHEA-COMP:9954"/>
        <dbReference type="ChEBI" id="CHEBI:57856"/>
        <dbReference type="ChEBI" id="CHEBI:59789"/>
        <dbReference type="ChEBI" id="CHEBI:78449"/>
        <dbReference type="ChEBI" id="CHEBI:78845"/>
        <dbReference type="EC" id="2.1.1.197"/>
    </reaction>
</comment>
<evidence type="ECO:0000256" key="3">
    <source>
        <dbReference type="ARBA" id="ARBA00012327"/>
    </source>
</evidence>
<dbReference type="InterPro" id="IPR029063">
    <property type="entry name" value="SAM-dependent_MTases_sf"/>
</dbReference>
<evidence type="ECO:0000256" key="1">
    <source>
        <dbReference type="ARBA" id="ARBA00000852"/>
    </source>
</evidence>
<feature type="domain" description="Methyltransferase type 11" evidence="8">
    <location>
        <begin position="47"/>
        <end position="139"/>
    </location>
</feature>
<dbReference type="NCBIfam" id="TIGR02072">
    <property type="entry name" value="BioC"/>
    <property type="match status" value="1"/>
</dbReference>
<evidence type="ECO:0000256" key="4">
    <source>
        <dbReference type="ARBA" id="ARBA00022603"/>
    </source>
</evidence>